<accession>A0A1E7FC16</accession>
<feature type="compositionally biased region" description="Low complexity" evidence="1">
    <location>
        <begin position="248"/>
        <end position="265"/>
    </location>
</feature>
<feature type="compositionally biased region" description="Low complexity" evidence="1">
    <location>
        <begin position="195"/>
        <end position="216"/>
    </location>
</feature>
<evidence type="ECO:0000256" key="2">
    <source>
        <dbReference type="SAM" id="SignalP"/>
    </source>
</evidence>
<feature type="compositionally biased region" description="Polar residues" evidence="1">
    <location>
        <begin position="25"/>
        <end position="34"/>
    </location>
</feature>
<proteinExistence type="predicted"/>
<dbReference type="AlphaFoldDB" id="A0A1E7FC16"/>
<feature type="region of interest" description="Disordered" evidence="1">
    <location>
        <begin position="25"/>
        <end position="59"/>
    </location>
</feature>
<keyword evidence="4" id="KW-1185">Reference proteome</keyword>
<evidence type="ECO:0000256" key="1">
    <source>
        <dbReference type="SAM" id="MobiDB-lite"/>
    </source>
</evidence>
<protein>
    <submittedName>
        <fullName evidence="3">Uncharacterized protein</fullName>
    </submittedName>
</protein>
<evidence type="ECO:0000313" key="4">
    <source>
        <dbReference type="Proteomes" id="UP000095751"/>
    </source>
</evidence>
<feature type="signal peptide" evidence="2">
    <location>
        <begin position="1"/>
        <end position="28"/>
    </location>
</feature>
<feature type="region of interest" description="Disordered" evidence="1">
    <location>
        <begin position="176"/>
        <end position="293"/>
    </location>
</feature>
<name>A0A1E7FC16_9STRA</name>
<feature type="compositionally biased region" description="Pro residues" evidence="1">
    <location>
        <begin position="238"/>
        <end position="247"/>
    </location>
</feature>
<dbReference type="EMBL" id="KV784359">
    <property type="protein sequence ID" value="OEU15676.1"/>
    <property type="molecule type" value="Genomic_DNA"/>
</dbReference>
<dbReference type="InParanoid" id="A0A1E7FC16"/>
<reference evidence="3 4" key="1">
    <citation type="submission" date="2016-09" db="EMBL/GenBank/DDBJ databases">
        <title>Extensive genetic diversity and differential bi-allelic expression allows diatom success in the polar Southern Ocean.</title>
        <authorList>
            <consortium name="DOE Joint Genome Institute"/>
            <person name="Mock T."/>
            <person name="Otillar R.P."/>
            <person name="Strauss J."/>
            <person name="Dupont C."/>
            <person name="Frickenhaus S."/>
            <person name="Maumus F."/>
            <person name="Mcmullan M."/>
            <person name="Sanges R."/>
            <person name="Schmutz J."/>
            <person name="Toseland A."/>
            <person name="Valas R."/>
            <person name="Veluchamy A."/>
            <person name="Ward B.J."/>
            <person name="Allen A."/>
            <person name="Barry K."/>
            <person name="Falciatore A."/>
            <person name="Ferrante M."/>
            <person name="Fortunato A.E."/>
            <person name="Gloeckner G."/>
            <person name="Gruber A."/>
            <person name="Hipkin R."/>
            <person name="Janech M."/>
            <person name="Kroth P."/>
            <person name="Leese F."/>
            <person name="Lindquist E."/>
            <person name="Lyon B.R."/>
            <person name="Martin J."/>
            <person name="Mayer C."/>
            <person name="Parker M."/>
            <person name="Quesneville H."/>
            <person name="Raymond J."/>
            <person name="Uhlig C."/>
            <person name="Valentin K.U."/>
            <person name="Worden A.Z."/>
            <person name="Armbrust E.V."/>
            <person name="Bowler C."/>
            <person name="Green B."/>
            <person name="Moulton V."/>
            <person name="Van Oosterhout C."/>
            <person name="Grigoriev I."/>
        </authorList>
    </citation>
    <scope>NUCLEOTIDE SEQUENCE [LARGE SCALE GENOMIC DNA]</scope>
    <source>
        <strain evidence="3 4">CCMP1102</strain>
    </source>
</reference>
<sequence length="364" mass="40001">MKFSTSSILCLVALVAATILSSSGQVSARNNDGPSSFGKKVLKKNKSSKAESSTLPLSSMEESSMEKSLLTLYGLNRSVPLTKDEATFLEEVIQDAYNKVHEETDDGYSAKSVLIEGDFIDDQSTRFLLRGSSNNNRTLVSDVEMCDDKWGVPIPNCTHDIDFFIDPYCNNCKTDDEPNMTREPSSVPSLPPTLTPTLDPCNDPNNLNDGNGNACLNDDDSNSGSYMRMTREPSSVPSSPPTLPPTGDPCNDPNNLNDGNGNACLNDDDSRSGSYMRMTREPTVPSRPPTLPPTRVVAEESPTGPYIHPPPPSSYFDPSYFDRTISPTVSPTVDPMAELIRKRLKKQRRFRRFWKVWNVGVGGN</sequence>
<organism evidence="3 4">
    <name type="scientific">Fragilariopsis cylindrus CCMP1102</name>
    <dbReference type="NCBI Taxonomy" id="635003"/>
    <lineage>
        <taxon>Eukaryota</taxon>
        <taxon>Sar</taxon>
        <taxon>Stramenopiles</taxon>
        <taxon>Ochrophyta</taxon>
        <taxon>Bacillariophyta</taxon>
        <taxon>Bacillariophyceae</taxon>
        <taxon>Bacillariophycidae</taxon>
        <taxon>Bacillariales</taxon>
        <taxon>Bacillariaceae</taxon>
        <taxon>Fragilariopsis</taxon>
    </lineage>
</organism>
<evidence type="ECO:0000313" key="3">
    <source>
        <dbReference type="EMBL" id="OEU15676.1"/>
    </source>
</evidence>
<feature type="chain" id="PRO_5009192921" evidence="2">
    <location>
        <begin position="29"/>
        <end position="364"/>
    </location>
</feature>
<keyword evidence="2" id="KW-0732">Signal</keyword>
<dbReference type="KEGG" id="fcy:FRACYDRAFT_240369"/>
<dbReference type="OrthoDB" id="10681832at2759"/>
<gene>
    <name evidence="3" type="ORF">FRACYDRAFT_240369</name>
</gene>
<dbReference type="Proteomes" id="UP000095751">
    <property type="component" value="Unassembled WGS sequence"/>
</dbReference>